<feature type="compositionally biased region" description="Polar residues" evidence="1">
    <location>
        <begin position="1"/>
        <end position="12"/>
    </location>
</feature>
<sequence>MSRYTPTTQDPSMSREPEANVKDMDQNLRIRLKLPAVEMEEPQSPLFLRRTQPPVTTDSGYKTKSPGVIVAGADDSPELLDVRGILEEEIDHGWLKVAGVAGVVGDGACNWNCCSLSACFLTIEQGETHSSVCWICEKRVQNTRRGGTGVIVVRWELAGKEAGRWCGQCRSCLLSFGSRSEEHTHRV</sequence>
<feature type="compositionally biased region" description="Polar residues" evidence="1">
    <location>
        <begin position="53"/>
        <end position="62"/>
    </location>
</feature>
<feature type="region of interest" description="Disordered" evidence="1">
    <location>
        <begin position="49"/>
        <end position="68"/>
    </location>
</feature>
<feature type="region of interest" description="Disordered" evidence="1">
    <location>
        <begin position="1"/>
        <end position="25"/>
    </location>
</feature>
<protein>
    <submittedName>
        <fullName evidence="2">Uncharacterized protein</fullName>
    </submittedName>
</protein>
<comment type="caution">
    <text evidence="2">The sequence shown here is derived from an EMBL/GenBank/DDBJ whole genome shotgun (WGS) entry which is preliminary data.</text>
</comment>
<dbReference type="EMBL" id="SZYD01001077">
    <property type="protein sequence ID" value="KAD1092218.1"/>
    <property type="molecule type" value="Genomic_DNA"/>
</dbReference>
<evidence type="ECO:0000313" key="3">
    <source>
        <dbReference type="Proteomes" id="UP000326396"/>
    </source>
</evidence>
<evidence type="ECO:0000313" key="2">
    <source>
        <dbReference type="EMBL" id="KAD1092218.1"/>
    </source>
</evidence>
<reference evidence="2 3" key="1">
    <citation type="submission" date="2019-05" db="EMBL/GenBank/DDBJ databases">
        <title>Mikania micrantha, genome provides insights into the molecular mechanism of rapid growth.</title>
        <authorList>
            <person name="Liu B."/>
        </authorList>
    </citation>
    <scope>NUCLEOTIDE SEQUENCE [LARGE SCALE GENOMIC DNA]</scope>
    <source>
        <strain evidence="2">NLD-2019</strain>
        <tissue evidence="2">Leaf</tissue>
    </source>
</reference>
<feature type="compositionally biased region" description="Basic and acidic residues" evidence="1">
    <location>
        <begin position="13"/>
        <end position="25"/>
    </location>
</feature>
<proteinExistence type="predicted"/>
<keyword evidence="3" id="KW-1185">Reference proteome</keyword>
<accession>A0A5N6LFA6</accession>
<dbReference type="Proteomes" id="UP000326396">
    <property type="component" value="Unassembled WGS sequence"/>
</dbReference>
<evidence type="ECO:0000256" key="1">
    <source>
        <dbReference type="SAM" id="MobiDB-lite"/>
    </source>
</evidence>
<organism evidence="2 3">
    <name type="scientific">Mikania micrantha</name>
    <name type="common">bitter vine</name>
    <dbReference type="NCBI Taxonomy" id="192012"/>
    <lineage>
        <taxon>Eukaryota</taxon>
        <taxon>Viridiplantae</taxon>
        <taxon>Streptophyta</taxon>
        <taxon>Embryophyta</taxon>
        <taxon>Tracheophyta</taxon>
        <taxon>Spermatophyta</taxon>
        <taxon>Magnoliopsida</taxon>
        <taxon>eudicotyledons</taxon>
        <taxon>Gunneridae</taxon>
        <taxon>Pentapetalae</taxon>
        <taxon>asterids</taxon>
        <taxon>campanulids</taxon>
        <taxon>Asterales</taxon>
        <taxon>Asteraceae</taxon>
        <taxon>Asteroideae</taxon>
        <taxon>Heliantheae alliance</taxon>
        <taxon>Eupatorieae</taxon>
        <taxon>Mikania</taxon>
    </lineage>
</organism>
<gene>
    <name evidence="2" type="ORF">E3N88_43313</name>
</gene>
<dbReference type="AlphaFoldDB" id="A0A5N6LFA6"/>
<name>A0A5N6LFA6_9ASTR</name>